<keyword evidence="4" id="KW-0769">Symport</keyword>
<evidence type="ECO:0000256" key="7">
    <source>
        <dbReference type="SAM" id="Phobius"/>
    </source>
</evidence>
<comment type="caution">
    <text evidence="8">The sequence shown here is derived from an EMBL/GenBank/DDBJ whole genome shotgun (WGS) entry which is preliminary data.</text>
</comment>
<keyword evidence="6 7" id="KW-0472">Membrane</keyword>
<comment type="subcellular location">
    <subcellularLocation>
        <location evidence="1">Membrane</location>
        <topology evidence="1">Multi-pass membrane protein</topology>
    </subcellularLocation>
</comment>
<evidence type="ECO:0000256" key="3">
    <source>
        <dbReference type="ARBA" id="ARBA00022692"/>
    </source>
</evidence>
<dbReference type="GO" id="GO:0016020">
    <property type="term" value="C:membrane"/>
    <property type="evidence" value="ECO:0007669"/>
    <property type="project" value="UniProtKB-SubCell"/>
</dbReference>
<gene>
    <name evidence="8" type="ORF">NQ318_021848</name>
</gene>
<organism evidence="8 9">
    <name type="scientific">Aromia moschata</name>
    <dbReference type="NCBI Taxonomy" id="1265417"/>
    <lineage>
        <taxon>Eukaryota</taxon>
        <taxon>Metazoa</taxon>
        <taxon>Ecdysozoa</taxon>
        <taxon>Arthropoda</taxon>
        <taxon>Hexapoda</taxon>
        <taxon>Insecta</taxon>
        <taxon>Pterygota</taxon>
        <taxon>Neoptera</taxon>
        <taxon>Endopterygota</taxon>
        <taxon>Coleoptera</taxon>
        <taxon>Polyphaga</taxon>
        <taxon>Cucujiformia</taxon>
        <taxon>Chrysomeloidea</taxon>
        <taxon>Cerambycidae</taxon>
        <taxon>Cerambycinae</taxon>
        <taxon>Callichromatini</taxon>
        <taxon>Aromia</taxon>
    </lineage>
</organism>
<dbReference type="Proteomes" id="UP001162162">
    <property type="component" value="Unassembled WGS sequence"/>
</dbReference>
<dbReference type="GO" id="GO:0015293">
    <property type="term" value="F:symporter activity"/>
    <property type="evidence" value="ECO:0007669"/>
    <property type="project" value="UniProtKB-KW"/>
</dbReference>
<dbReference type="Pfam" id="PF07690">
    <property type="entry name" value="MFS_1"/>
    <property type="match status" value="1"/>
</dbReference>
<evidence type="ECO:0008006" key="10">
    <source>
        <dbReference type="Google" id="ProtNLM"/>
    </source>
</evidence>
<keyword evidence="2" id="KW-0813">Transport</keyword>
<proteinExistence type="predicted"/>
<dbReference type="PANTHER" id="PTHR11662">
    <property type="entry name" value="SOLUTE CARRIER FAMILY 17"/>
    <property type="match status" value="1"/>
</dbReference>
<evidence type="ECO:0000256" key="4">
    <source>
        <dbReference type="ARBA" id="ARBA00022847"/>
    </source>
</evidence>
<keyword evidence="5 7" id="KW-1133">Transmembrane helix</keyword>
<evidence type="ECO:0000256" key="1">
    <source>
        <dbReference type="ARBA" id="ARBA00004141"/>
    </source>
</evidence>
<dbReference type="EMBL" id="JAPWTK010000012">
    <property type="protein sequence ID" value="KAJ8959660.1"/>
    <property type="molecule type" value="Genomic_DNA"/>
</dbReference>
<feature type="non-terminal residue" evidence="8">
    <location>
        <position position="1"/>
    </location>
</feature>
<evidence type="ECO:0000313" key="9">
    <source>
        <dbReference type="Proteomes" id="UP001162162"/>
    </source>
</evidence>
<protein>
    <recommendedName>
        <fullName evidence="10">Sodium-dependent phosphate transporter</fullName>
    </recommendedName>
</protein>
<dbReference type="FunFam" id="1.20.1250.20:FF:000003">
    <property type="entry name" value="Solute carrier family 17 member 3"/>
    <property type="match status" value="1"/>
</dbReference>
<reference evidence="8" key="1">
    <citation type="journal article" date="2023" name="Insect Mol. Biol.">
        <title>Genome sequencing provides insights into the evolution of gene families encoding plant cell wall-degrading enzymes in longhorned beetles.</title>
        <authorList>
            <person name="Shin N.R."/>
            <person name="Okamura Y."/>
            <person name="Kirsch R."/>
            <person name="Pauchet Y."/>
        </authorList>
    </citation>
    <scope>NUCLEOTIDE SEQUENCE</scope>
    <source>
        <strain evidence="8">AMC_N1</strain>
    </source>
</reference>
<evidence type="ECO:0000256" key="2">
    <source>
        <dbReference type="ARBA" id="ARBA00022448"/>
    </source>
</evidence>
<feature type="transmembrane region" description="Helical" evidence="7">
    <location>
        <begin position="116"/>
        <end position="136"/>
    </location>
</feature>
<dbReference type="InterPro" id="IPR011701">
    <property type="entry name" value="MFS"/>
</dbReference>
<evidence type="ECO:0000256" key="5">
    <source>
        <dbReference type="ARBA" id="ARBA00022989"/>
    </source>
</evidence>
<evidence type="ECO:0000313" key="8">
    <source>
        <dbReference type="EMBL" id="KAJ8959660.1"/>
    </source>
</evidence>
<keyword evidence="9" id="KW-1185">Reference proteome</keyword>
<feature type="transmembrane region" description="Helical" evidence="7">
    <location>
        <begin position="191"/>
        <end position="210"/>
    </location>
</feature>
<dbReference type="GO" id="GO:0006820">
    <property type="term" value="P:monoatomic anion transport"/>
    <property type="evidence" value="ECO:0007669"/>
    <property type="project" value="TreeGrafter"/>
</dbReference>
<feature type="transmembrane region" description="Helical" evidence="7">
    <location>
        <begin position="53"/>
        <end position="74"/>
    </location>
</feature>
<accession>A0AAV8Z835</accession>
<keyword evidence="3 7" id="KW-0812">Transmembrane</keyword>
<feature type="transmembrane region" description="Helical" evidence="7">
    <location>
        <begin position="216"/>
        <end position="237"/>
    </location>
</feature>
<evidence type="ECO:0000256" key="6">
    <source>
        <dbReference type="ARBA" id="ARBA00023136"/>
    </source>
</evidence>
<sequence length="319" mass="35141">GITYPALQRLIILWAPPVERPKFITALLGNVVGTCVTWPLVGLITEKFGYEWGFHFVSIEIVVFCIAFLIVTTARDGPSNNKWISSEEVEFISNAQALAPPAKKVKPPYKDMMRSSAFWILAICHFGNVWGLNLQLLGVPKLLSEVLGFNLVRTGIFSALPQFTRVSFGLFFGVIGQFLRVRNDRSCIRKSFTVASHILPGISLICISFIGCKYVIIVVLLTICLSLNGAVAITALSNTNDLSPNFDQAIFGLINCFGVTTGFITPLITGVLISKHNGIAEWGWNFIIAGCVYIFCGLIFIIFGTSKEQKWNAYTGDKT</sequence>
<dbReference type="PANTHER" id="PTHR11662:SF336">
    <property type="entry name" value="LP19554P"/>
    <property type="match status" value="1"/>
</dbReference>
<dbReference type="InterPro" id="IPR050382">
    <property type="entry name" value="MFS_Na/Anion_cotransporter"/>
</dbReference>
<dbReference type="InterPro" id="IPR036259">
    <property type="entry name" value="MFS_trans_sf"/>
</dbReference>
<feature type="transmembrane region" description="Helical" evidence="7">
    <location>
        <begin position="284"/>
        <end position="303"/>
    </location>
</feature>
<feature type="transmembrane region" description="Helical" evidence="7">
    <location>
        <begin position="156"/>
        <end position="179"/>
    </location>
</feature>
<feature type="transmembrane region" description="Helical" evidence="7">
    <location>
        <begin position="23"/>
        <end position="41"/>
    </location>
</feature>
<dbReference type="Gene3D" id="1.20.1250.20">
    <property type="entry name" value="MFS general substrate transporter like domains"/>
    <property type="match status" value="1"/>
</dbReference>
<name>A0AAV8Z835_9CUCU</name>
<dbReference type="SUPFAM" id="SSF103473">
    <property type="entry name" value="MFS general substrate transporter"/>
    <property type="match status" value="1"/>
</dbReference>
<feature type="transmembrane region" description="Helical" evidence="7">
    <location>
        <begin position="249"/>
        <end position="272"/>
    </location>
</feature>
<dbReference type="AlphaFoldDB" id="A0AAV8Z835"/>